<feature type="domain" description="YCII-related" evidence="3">
    <location>
        <begin position="49"/>
        <end position="133"/>
    </location>
</feature>
<dbReference type="EMBL" id="JAMBEP010000001">
    <property type="protein sequence ID" value="MCL1633618.1"/>
    <property type="molecule type" value="Genomic_DNA"/>
</dbReference>
<dbReference type="SUPFAM" id="SSF54909">
    <property type="entry name" value="Dimeric alpha+beta barrel"/>
    <property type="match status" value="1"/>
</dbReference>
<feature type="signal peptide" evidence="2">
    <location>
        <begin position="1"/>
        <end position="22"/>
    </location>
</feature>
<feature type="chain" id="PRO_5045838670" evidence="2">
    <location>
        <begin position="23"/>
        <end position="142"/>
    </location>
</feature>
<comment type="caution">
    <text evidence="4">The sequence shown here is derived from an EMBL/GenBank/DDBJ whole genome shotgun (WGS) entry which is preliminary data.</text>
</comment>
<reference evidence="4 5" key="1">
    <citation type="submission" date="2022-05" db="EMBL/GenBank/DDBJ databases">
        <title>Luteimonas sp. SX5, whole genome shotgun sequencing project.</title>
        <authorList>
            <person name="Zhao G."/>
            <person name="Shen L."/>
        </authorList>
    </citation>
    <scope>NUCLEOTIDE SEQUENCE [LARGE SCALE GENOMIC DNA]</scope>
    <source>
        <strain evidence="4 5">SX5</strain>
    </source>
</reference>
<evidence type="ECO:0000313" key="4">
    <source>
        <dbReference type="EMBL" id="MCL1633618.1"/>
    </source>
</evidence>
<comment type="similarity">
    <text evidence="1">Belongs to the YciI family.</text>
</comment>
<evidence type="ECO:0000259" key="3">
    <source>
        <dbReference type="Pfam" id="PF03795"/>
    </source>
</evidence>
<accession>A0ABT0MFI9</accession>
<keyword evidence="2" id="KW-0732">Signal</keyword>
<evidence type="ECO:0000256" key="1">
    <source>
        <dbReference type="ARBA" id="ARBA00007689"/>
    </source>
</evidence>
<sequence length="142" mass="15257">MKNHIFWATFLLLAMPASNAGAQQPAAKPEPAQAKAASALPAGMKQYWFVMLKRGAKRDQAPEESAKLQAGHMANIKAYAEAGKLQIAGPFMDDGDWRGIFILDVPDRAAAEKMCADDPAVKAGRLACEIHPWLSEPGAALK</sequence>
<evidence type="ECO:0000313" key="5">
    <source>
        <dbReference type="Proteomes" id="UP001431217"/>
    </source>
</evidence>
<dbReference type="InterPro" id="IPR011008">
    <property type="entry name" value="Dimeric_a/b-barrel"/>
</dbReference>
<dbReference type="Pfam" id="PF03795">
    <property type="entry name" value="YCII"/>
    <property type="match status" value="1"/>
</dbReference>
<proteinExistence type="inferred from homology"/>
<name>A0ABT0MFI9_9GAMM</name>
<dbReference type="InterPro" id="IPR005545">
    <property type="entry name" value="YCII"/>
</dbReference>
<keyword evidence="5" id="KW-1185">Reference proteome</keyword>
<protein>
    <submittedName>
        <fullName evidence="4">YciI family protein</fullName>
    </submittedName>
</protein>
<dbReference type="Gene3D" id="3.30.70.1060">
    <property type="entry name" value="Dimeric alpha+beta barrel"/>
    <property type="match status" value="1"/>
</dbReference>
<evidence type="ECO:0000256" key="2">
    <source>
        <dbReference type="SAM" id="SignalP"/>
    </source>
</evidence>
<gene>
    <name evidence="4" type="ORF">M2650_03020</name>
</gene>
<dbReference type="RefSeq" id="WP_249470998.1">
    <property type="nucleotide sequence ID" value="NZ_JAMBEP010000001.1"/>
</dbReference>
<dbReference type="Proteomes" id="UP001431217">
    <property type="component" value="Unassembled WGS sequence"/>
</dbReference>
<organism evidence="4 5">
    <name type="scientific">Luteimonas galliterrae</name>
    <dbReference type="NCBI Taxonomy" id="2940486"/>
    <lineage>
        <taxon>Bacteria</taxon>
        <taxon>Pseudomonadati</taxon>
        <taxon>Pseudomonadota</taxon>
        <taxon>Gammaproteobacteria</taxon>
        <taxon>Lysobacterales</taxon>
        <taxon>Lysobacteraceae</taxon>
        <taxon>Luteimonas</taxon>
    </lineage>
</organism>